<evidence type="ECO:0000313" key="11">
    <source>
        <dbReference type="Proteomes" id="UP001432322"/>
    </source>
</evidence>
<keyword evidence="2 6" id="KW-0547">Nucleotide-binding</keyword>
<dbReference type="AlphaFoldDB" id="A0AAV5UT52"/>
<dbReference type="GO" id="GO:0004694">
    <property type="term" value="F:eukaryotic translation initiation factor 2alpha kinase activity"/>
    <property type="evidence" value="ECO:0007669"/>
    <property type="project" value="TreeGrafter"/>
</dbReference>
<dbReference type="PROSITE" id="PS50011">
    <property type="entry name" value="PROTEIN_KINASE_DOM"/>
    <property type="match status" value="1"/>
</dbReference>
<accession>A0AAV5UT52</accession>
<dbReference type="InterPro" id="IPR050339">
    <property type="entry name" value="CC_SR_Kinase"/>
</dbReference>
<dbReference type="Pfam" id="PF00069">
    <property type="entry name" value="Pkinase"/>
    <property type="match status" value="1"/>
</dbReference>
<keyword evidence="7" id="KW-0723">Serine/threonine-protein kinase</keyword>
<feature type="binding site" evidence="6">
    <location>
        <position position="35"/>
    </location>
    <ligand>
        <name>ATP</name>
        <dbReference type="ChEBI" id="CHEBI:30616"/>
    </ligand>
</feature>
<dbReference type="InterPro" id="IPR000719">
    <property type="entry name" value="Prot_kinase_dom"/>
</dbReference>
<evidence type="ECO:0000256" key="6">
    <source>
        <dbReference type="PROSITE-ProRule" id="PRU10141"/>
    </source>
</evidence>
<dbReference type="EMBL" id="BTSY01000001">
    <property type="protein sequence ID" value="GMT09385.1"/>
    <property type="molecule type" value="Genomic_DNA"/>
</dbReference>
<dbReference type="InterPro" id="IPR017441">
    <property type="entry name" value="Protein_kinase_ATP_BS"/>
</dbReference>
<evidence type="ECO:0000256" key="1">
    <source>
        <dbReference type="ARBA" id="ARBA00022679"/>
    </source>
</evidence>
<keyword evidence="8" id="KW-0812">Transmembrane</keyword>
<evidence type="ECO:0000256" key="2">
    <source>
        <dbReference type="ARBA" id="ARBA00022741"/>
    </source>
</evidence>
<reference evidence="10" key="1">
    <citation type="submission" date="2023-10" db="EMBL/GenBank/DDBJ databases">
        <title>Genome assembly of Pristionchus species.</title>
        <authorList>
            <person name="Yoshida K."/>
            <person name="Sommer R.J."/>
        </authorList>
    </citation>
    <scope>NUCLEOTIDE SEQUENCE</scope>
    <source>
        <strain evidence="10">RS5133</strain>
    </source>
</reference>
<evidence type="ECO:0000256" key="8">
    <source>
        <dbReference type="SAM" id="Phobius"/>
    </source>
</evidence>
<dbReference type="Gene3D" id="3.30.200.20">
    <property type="entry name" value="Phosphorylase Kinase, domain 1"/>
    <property type="match status" value="1"/>
</dbReference>
<evidence type="ECO:0000256" key="7">
    <source>
        <dbReference type="RuleBase" id="RU000304"/>
    </source>
</evidence>
<evidence type="ECO:0000313" key="10">
    <source>
        <dbReference type="EMBL" id="GMT09385.1"/>
    </source>
</evidence>
<comment type="similarity">
    <text evidence="5">Belongs to the protein kinase superfamily. Ser/Thr protein kinase family. GCN2 subfamily.</text>
</comment>
<keyword evidence="8" id="KW-0472">Membrane</keyword>
<dbReference type="SUPFAM" id="SSF56112">
    <property type="entry name" value="Protein kinase-like (PK-like)"/>
    <property type="match status" value="1"/>
</dbReference>
<dbReference type="GO" id="GO:0005737">
    <property type="term" value="C:cytoplasm"/>
    <property type="evidence" value="ECO:0007669"/>
    <property type="project" value="TreeGrafter"/>
</dbReference>
<dbReference type="PROSITE" id="PS00107">
    <property type="entry name" value="PROTEIN_KINASE_ATP"/>
    <property type="match status" value="1"/>
</dbReference>
<keyword evidence="11" id="KW-1185">Reference proteome</keyword>
<keyword evidence="8" id="KW-1133">Transmembrane helix</keyword>
<feature type="non-terminal residue" evidence="10">
    <location>
        <position position="231"/>
    </location>
</feature>
<feature type="transmembrane region" description="Helical" evidence="8">
    <location>
        <begin position="202"/>
        <end position="223"/>
    </location>
</feature>
<name>A0AAV5UT52_9BILA</name>
<dbReference type="GO" id="GO:0005634">
    <property type="term" value="C:nucleus"/>
    <property type="evidence" value="ECO:0007669"/>
    <property type="project" value="TreeGrafter"/>
</dbReference>
<dbReference type="Gene3D" id="1.10.510.10">
    <property type="entry name" value="Transferase(Phosphotransferase) domain 1"/>
    <property type="match status" value="1"/>
</dbReference>
<keyword evidence="3" id="KW-0418">Kinase</keyword>
<dbReference type="Proteomes" id="UP001432322">
    <property type="component" value="Unassembled WGS sequence"/>
</dbReference>
<dbReference type="InterPro" id="IPR008271">
    <property type="entry name" value="Ser/Thr_kinase_AS"/>
</dbReference>
<dbReference type="SMART" id="SM00220">
    <property type="entry name" value="S_TKc"/>
    <property type="match status" value="1"/>
</dbReference>
<evidence type="ECO:0000256" key="5">
    <source>
        <dbReference type="ARBA" id="ARBA00037982"/>
    </source>
</evidence>
<keyword evidence="4 6" id="KW-0067">ATP-binding</keyword>
<dbReference type="PANTHER" id="PTHR11042">
    <property type="entry name" value="EUKARYOTIC TRANSLATION INITIATION FACTOR 2-ALPHA KINASE EIF2-ALPHA KINASE -RELATED"/>
    <property type="match status" value="1"/>
</dbReference>
<evidence type="ECO:0000259" key="9">
    <source>
        <dbReference type="PROSITE" id="PS50011"/>
    </source>
</evidence>
<proteinExistence type="inferred from homology"/>
<dbReference type="GO" id="GO:0005524">
    <property type="term" value="F:ATP binding"/>
    <property type="evidence" value="ECO:0007669"/>
    <property type="project" value="UniProtKB-UniRule"/>
</dbReference>
<gene>
    <name evidence="10" type="ORF">PFISCL1PPCAC_682</name>
</gene>
<dbReference type="PROSITE" id="PS00108">
    <property type="entry name" value="PROTEIN_KINASE_ST"/>
    <property type="match status" value="1"/>
</dbReference>
<dbReference type="PANTHER" id="PTHR11042:SF91">
    <property type="entry name" value="EUKARYOTIC TRANSLATION INITIATION FACTOR 2-ALPHA KINASE"/>
    <property type="match status" value="1"/>
</dbReference>
<comment type="caution">
    <text evidence="10">The sequence shown here is derived from an EMBL/GenBank/DDBJ whole genome shotgun (WGS) entry which is preliminary data.</text>
</comment>
<sequence length="231" mass="26974">RFLDDFKPIIVIGKGGFGSVCEALNLADKNVYAVKRIGIPKRKVQQVLKEARVMAKFDHPNIVRYFGTWIERPPSGWQVCCFFMEKSFFFLHFMHTKIIHLFPVKLCSHSLEDWLESNRKDRDFDQIKSWFIQIVEAVAYIHERNVIHRDLKPSNILFDINGQIRVCDLGIASELGKVDETQTRTCDIGTLLYQSPEQNQKFWMYSFKVAVFTLGLIYAELCVSMSRDERI</sequence>
<protein>
    <recommendedName>
        <fullName evidence="9">Protein kinase domain-containing protein</fullName>
    </recommendedName>
</protein>
<feature type="non-terminal residue" evidence="10">
    <location>
        <position position="1"/>
    </location>
</feature>
<evidence type="ECO:0000256" key="3">
    <source>
        <dbReference type="ARBA" id="ARBA00022777"/>
    </source>
</evidence>
<keyword evidence="1" id="KW-0808">Transferase</keyword>
<dbReference type="InterPro" id="IPR011009">
    <property type="entry name" value="Kinase-like_dom_sf"/>
</dbReference>
<evidence type="ECO:0000256" key="4">
    <source>
        <dbReference type="ARBA" id="ARBA00022840"/>
    </source>
</evidence>
<feature type="domain" description="Protein kinase" evidence="9">
    <location>
        <begin position="6"/>
        <end position="231"/>
    </location>
</feature>
<organism evidence="10 11">
    <name type="scientific">Pristionchus fissidentatus</name>
    <dbReference type="NCBI Taxonomy" id="1538716"/>
    <lineage>
        <taxon>Eukaryota</taxon>
        <taxon>Metazoa</taxon>
        <taxon>Ecdysozoa</taxon>
        <taxon>Nematoda</taxon>
        <taxon>Chromadorea</taxon>
        <taxon>Rhabditida</taxon>
        <taxon>Rhabditina</taxon>
        <taxon>Diplogasteromorpha</taxon>
        <taxon>Diplogasteroidea</taxon>
        <taxon>Neodiplogasteridae</taxon>
        <taxon>Pristionchus</taxon>
    </lineage>
</organism>